<dbReference type="PROSITE" id="PS50168">
    <property type="entry name" value="DED"/>
    <property type="match status" value="1"/>
</dbReference>
<dbReference type="InterPro" id="IPR001875">
    <property type="entry name" value="DED_dom"/>
</dbReference>
<proteinExistence type="predicted"/>
<dbReference type="InterPro" id="IPR011029">
    <property type="entry name" value="DEATH-like_dom_sf"/>
</dbReference>
<name>A0A210PRJ8_MIZYE</name>
<dbReference type="CDD" id="cd00045">
    <property type="entry name" value="DED"/>
    <property type="match status" value="1"/>
</dbReference>
<dbReference type="Gene3D" id="3.40.50.300">
    <property type="entry name" value="P-loop containing nucleotide triphosphate hydrolases"/>
    <property type="match status" value="1"/>
</dbReference>
<dbReference type="GO" id="GO:0006915">
    <property type="term" value="P:apoptotic process"/>
    <property type="evidence" value="ECO:0007669"/>
    <property type="project" value="UniProtKB-KW"/>
</dbReference>
<dbReference type="SUPFAM" id="SSF52540">
    <property type="entry name" value="P-loop containing nucleoside triphosphate hydrolases"/>
    <property type="match status" value="1"/>
</dbReference>
<dbReference type="GO" id="GO:0042981">
    <property type="term" value="P:regulation of apoptotic process"/>
    <property type="evidence" value="ECO:0007669"/>
    <property type="project" value="InterPro"/>
</dbReference>
<gene>
    <name evidence="3" type="ORF">KP79_PYT08101</name>
</gene>
<dbReference type="SUPFAM" id="SSF47986">
    <property type="entry name" value="DEATH domain"/>
    <property type="match status" value="1"/>
</dbReference>
<sequence>MACDKELTSLLFRVGNDLVEEDVKNLLFLIGDDIPNSEKEQISTGIEFMTMLRKKNPVGSDLLEHLKSFLSQIRREDLKVQLESYGQKVKSINTAKANVNIAAVPNFVETVQCREVEEHLQKNRLVILSGISASGKTQLTLWCAKRFRSNVTGPNIWKLSCQDENDLIQSLSGILEFFELKFESQKVDKSTYIMEMVSVIIHRVTSEEWQTRQFLFIFDDICKVCSTVVSRIFCELRATTNVKILASTEISTFYNEFKTNDNEVFVSVKGVTIEDVGKFFISSDRFIGCEDDLLLLAKEVGSLPYALMLAKSYMESTEMTVKKYLEMLKYPEFLQSVEKVLESSGKKTYNKGLVGAQILTLEKVEKKVPELGNRLLQMIPFLDCENVPYTLLQKLANDFSPKAEMDIRALICELKSYSLGEIIQTEEETVISLHAVTKLVILHRLTKEERVRIIQKLLWFFSCHLTLDCRLRSSLADNLILQGHAECVLAQAGKNISGSNMKDMCLLQCIIQTAIGVSFRVSGTEHVLADEYLTKARTQMFQLIEESPEKFKLSLDDNESQTYQSDDSDETTTWTAPTSFLIRTIRMSLSLGETTQDDCEEIDGEERSNDSKVKRLYGKLVQVTRDLSPQFIHDFVMNLIRSEVDIQHLQLVSGKSYAGGLETRKQCFTTALYEKLTTVKAAMPTAQIREIFAVELMIIILYNNGRHYYQWKLGEDRSSDKFCCNELLTAVMLGKLLKRDYPNFVSVQYLISHRNGMFYHHETDKRFTQDKEVASVKDDLKETICRLEKMSDKKIRYFEFGILKVSEHQCMHQKGMCLKLILKCYIHLYALCKGKEEEMNEQYTKARCCAEQLQHITKEMHAWTAVPGFHVQLARFYKLKTTQNLLEEAIKHFQIADELETQYNGKGISHFQIQARFGLVKCYKLLRDQESLAKAQGICQYLVTRLDETNLFGIQGKAQRNLDEVQTLLEASLVKEEVIEEKH</sequence>
<organism evidence="3 4">
    <name type="scientific">Mizuhopecten yessoensis</name>
    <name type="common">Japanese scallop</name>
    <name type="synonym">Patinopecten yessoensis</name>
    <dbReference type="NCBI Taxonomy" id="6573"/>
    <lineage>
        <taxon>Eukaryota</taxon>
        <taxon>Metazoa</taxon>
        <taxon>Spiralia</taxon>
        <taxon>Lophotrochozoa</taxon>
        <taxon>Mollusca</taxon>
        <taxon>Bivalvia</taxon>
        <taxon>Autobranchia</taxon>
        <taxon>Pteriomorphia</taxon>
        <taxon>Pectinida</taxon>
        <taxon>Pectinoidea</taxon>
        <taxon>Pectinidae</taxon>
        <taxon>Mizuhopecten</taxon>
    </lineage>
</organism>
<dbReference type="AlphaFoldDB" id="A0A210PRJ8"/>
<dbReference type="PANTHER" id="PTHR48169:SF7">
    <property type="entry name" value="CASPASE 10"/>
    <property type="match status" value="1"/>
</dbReference>
<feature type="domain" description="DED" evidence="2">
    <location>
        <begin position="6"/>
        <end position="84"/>
    </location>
</feature>
<evidence type="ECO:0000313" key="3">
    <source>
        <dbReference type="EMBL" id="OWF39084.1"/>
    </source>
</evidence>
<dbReference type="Gene3D" id="1.10.533.10">
    <property type="entry name" value="Death Domain, Fas"/>
    <property type="match status" value="1"/>
</dbReference>
<dbReference type="PANTHER" id="PTHR48169">
    <property type="entry name" value="DED DOMAIN-CONTAINING PROTEIN"/>
    <property type="match status" value="1"/>
</dbReference>
<keyword evidence="1" id="KW-0053">Apoptosis</keyword>
<dbReference type="OrthoDB" id="6076681at2759"/>
<comment type="caution">
    <text evidence="3">The sequence shown here is derived from an EMBL/GenBank/DDBJ whole genome shotgun (WGS) entry which is preliminary data.</text>
</comment>
<protein>
    <submittedName>
        <fullName evidence="3">CASP8 and FADD-like apoptosis regulator</fullName>
    </submittedName>
</protein>
<dbReference type="SMART" id="SM00031">
    <property type="entry name" value="DED"/>
    <property type="match status" value="1"/>
</dbReference>
<dbReference type="InterPro" id="IPR027417">
    <property type="entry name" value="P-loop_NTPase"/>
</dbReference>
<keyword evidence="4" id="KW-1185">Reference proteome</keyword>
<evidence type="ECO:0000313" key="4">
    <source>
        <dbReference type="Proteomes" id="UP000242188"/>
    </source>
</evidence>
<accession>A0A210PRJ8</accession>
<dbReference type="STRING" id="6573.A0A210PRJ8"/>
<evidence type="ECO:0000256" key="1">
    <source>
        <dbReference type="ARBA" id="ARBA00022703"/>
    </source>
</evidence>
<reference evidence="3 4" key="1">
    <citation type="journal article" date="2017" name="Nat. Ecol. Evol.">
        <title>Scallop genome provides insights into evolution of bilaterian karyotype and development.</title>
        <authorList>
            <person name="Wang S."/>
            <person name="Zhang J."/>
            <person name="Jiao W."/>
            <person name="Li J."/>
            <person name="Xun X."/>
            <person name="Sun Y."/>
            <person name="Guo X."/>
            <person name="Huan P."/>
            <person name="Dong B."/>
            <person name="Zhang L."/>
            <person name="Hu X."/>
            <person name="Sun X."/>
            <person name="Wang J."/>
            <person name="Zhao C."/>
            <person name="Wang Y."/>
            <person name="Wang D."/>
            <person name="Huang X."/>
            <person name="Wang R."/>
            <person name="Lv J."/>
            <person name="Li Y."/>
            <person name="Zhang Z."/>
            <person name="Liu B."/>
            <person name="Lu W."/>
            <person name="Hui Y."/>
            <person name="Liang J."/>
            <person name="Zhou Z."/>
            <person name="Hou R."/>
            <person name="Li X."/>
            <person name="Liu Y."/>
            <person name="Li H."/>
            <person name="Ning X."/>
            <person name="Lin Y."/>
            <person name="Zhao L."/>
            <person name="Xing Q."/>
            <person name="Dou J."/>
            <person name="Li Y."/>
            <person name="Mao J."/>
            <person name="Guo H."/>
            <person name="Dou H."/>
            <person name="Li T."/>
            <person name="Mu C."/>
            <person name="Jiang W."/>
            <person name="Fu Q."/>
            <person name="Fu X."/>
            <person name="Miao Y."/>
            <person name="Liu J."/>
            <person name="Yu Q."/>
            <person name="Li R."/>
            <person name="Liao H."/>
            <person name="Li X."/>
            <person name="Kong Y."/>
            <person name="Jiang Z."/>
            <person name="Chourrout D."/>
            <person name="Li R."/>
            <person name="Bao Z."/>
        </authorList>
    </citation>
    <scope>NUCLEOTIDE SEQUENCE [LARGE SCALE GENOMIC DNA]</scope>
    <source>
        <strain evidence="3 4">PY_sf001</strain>
    </source>
</reference>
<dbReference type="Pfam" id="PF01335">
    <property type="entry name" value="DED"/>
    <property type="match status" value="1"/>
</dbReference>
<dbReference type="Proteomes" id="UP000242188">
    <property type="component" value="Unassembled WGS sequence"/>
</dbReference>
<evidence type="ECO:0000259" key="2">
    <source>
        <dbReference type="PROSITE" id="PS50168"/>
    </source>
</evidence>
<dbReference type="EMBL" id="NEDP02005544">
    <property type="protein sequence ID" value="OWF39084.1"/>
    <property type="molecule type" value="Genomic_DNA"/>
</dbReference>